<feature type="binding site" evidence="3">
    <location>
        <position position="141"/>
    </location>
    <ligand>
        <name>NAD(+)</name>
        <dbReference type="ChEBI" id="CHEBI:57540"/>
    </ligand>
</feature>
<dbReference type="PANTHER" id="PTHR48075">
    <property type="entry name" value="3-HYDROXYACYL-COA DEHYDROGENASE FAMILY PROTEIN"/>
    <property type="match status" value="1"/>
</dbReference>
<dbReference type="FunFam" id="3.40.50.720:FF:000009">
    <property type="entry name" value="Fatty oxidation complex, alpha subunit"/>
    <property type="match status" value="1"/>
</dbReference>
<dbReference type="Pfam" id="PF00725">
    <property type="entry name" value="3HCDH"/>
    <property type="match status" value="1"/>
</dbReference>
<gene>
    <name evidence="6" type="ORF">H3309_00295</name>
</gene>
<dbReference type="GO" id="GO:0006631">
    <property type="term" value="P:fatty acid metabolic process"/>
    <property type="evidence" value="ECO:0007669"/>
    <property type="project" value="InterPro"/>
</dbReference>
<evidence type="ECO:0000313" key="6">
    <source>
        <dbReference type="EMBL" id="QMW22993.1"/>
    </source>
</evidence>
<keyword evidence="1 6" id="KW-0560">Oxidoreductase</keyword>
<organism evidence="6 7">
    <name type="scientific">Sandaracinobacteroides saxicola</name>
    <dbReference type="NCBI Taxonomy" id="2759707"/>
    <lineage>
        <taxon>Bacteria</taxon>
        <taxon>Pseudomonadati</taxon>
        <taxon>Pseudomonadota</taxon>
        <taxon>Alphaproteobacteria</taxon>
        <taxon>Sphingomonadales</taxon>
        <taxon>Sphingosinicellaceae</taxon>
        <taxon>Sandaracinobacteroides</taxon>
    </lineage>
</organism>
<dbReference type="InterPro" id="IPR013328">
    <property type="entry name" value="6PGD_dom2"/>
</dbReference>
<evidence type="ECO:0000256" key="3">
    <source>
        <dbReference type="PIRSR" id="PIRSR000105-2"/>
    </source>
</evidence>
<dbReference type="InterPro" id="IPR008927">
    <property type="entry name" value="6-PGluconate_DH-like_C_sf"/>
</dbReference>
<dbReference type="AlphaFoldDB" id="A0A7G5II01"/>
<dbReference type="EC" id="1.1.1.157" evidence="6"/>
<dbReference type="Proteomes" id="UP000515292">
    <property type="component" value="Chromosome"/>
</dbReference>
<name>A0A7G5II01_9SPHN</name>
<evidence type="ECO:0000256" key="2">
    <source>
        <dbReference type="PIRSR" id="PIRSR000105-1"/>
    </source>
</evidence>
<dbReference type="InterPro" id="IPR006108">
    <property type="entry name" value="3HC_DH_C"/>
</dbReference>
<dbReference type="Pfam" id="PF02737">
    <property type="entry name" value="3HCDH_N"/>
    <property type="match status" value="1"/>
</dbReference>
<dbReference type="PANTHER" id="PTHR48075:SF5">
    <property type="entry name" value="3-HYDROXYBUTYRYL-COA DEHYDROGENASE"/>
    <property type="match status" value="1"/>
</dbReference>
<dbReference type="EMBL" id="CP059851">
    <property type="protein sequence ID" value="QMW22993.1"/>
    <property type="molecule type" value="Genomic_DNA"/>
</dbReference>
<dbReference type="Gene3D" id="3.40.50.720">
    <property type="entry name" value="NAD(P)-binding Rossmann-like Domain"/>
    <property type="match status" value="1"/>
</dbReference>
<dbReference type="RefSeq" id="WP_182296405.1">
    <property type="nucleotide sequence ID" value="NZ_CP059851.1"/>
</dbReference>
<proteinExistence type="predicted"/>
<feature type="binding site" evidence="3">
    <location>
        <begin position="8"/>
        <end position="13"/>
    </location>
    <ligand>
        <name>NAD(+)</name>
        <dbReference type="ChEBI" id="CHEBI:57540"/>
    </ligand>
</feature>
<dbReference type="Gene3D" id="1.10.1040.10">
    <property type="entry name" value="N-(1-d-carboxylethyl)-l-norvaline Dehydrogenase, domain 2"/>
    <property type="match status" value="1"/>
</dbReference>
<dbReference type="KEGG" id="sand:H3309_00295"/>
<sequence length="289" mass="30402">MQTIGVIGAGLMGNGIAHVAAAAGYRVILTDVDQPRADAGKALVAKNLGRQVAKATLTEADAAATLDRITATPNQARFADATLVIEAATENVDLKKRIFAAVAPHLSADALLASNTSSISITLLAAATDRPDRFCGLHFFNPVPLMQLVEIIPGLATSRATTEAFHAFAQRLGKTAIESADSPSFIVNRLLCPMLNEAIFALGEGVGSVTDIDLGMKLGANHPMGPLTLADFVGLDTLHAIMLVMLNATGDPKYRPAPLLTKYVEAGWHGKKTGRGFYDYSGETPVPTR</sequence>
<evidence type="ECO:0000256" key="1">
    <source>
        <dbReference type="ARBA" id="ARBA00023002"/>
    </source>
</evidence>
<feature type="domain" description="3-hydroxyacyl-CoA dehydrogenase NAD binding" evidence="5">
    <location>
        <begin position="3"/>
        <end position="181"/>
    </location>
</feature>
<evidence type="ECO:0000259" key="4">
    <source>
        <dbReference type="Pfam" id="PF00725"/>
    </source>
</evidence>
<feature type="binding site" evidence="3">
    <location>
        <position position="117"/>
    </location>
    <ligand>
        <name>NAD(+)</name>
        <dbReference type="ChEBI" id="CHEBI:57540"/>
    </ligand>
</feature>
<feature type="binding site" evidence="3">
    <location>
        <position position="95"/>
    </location>
    <ligand>
        <name>NAD(+)</name>
        <dbReference type="ChEBI" id="CHEBI:57540"/>
    </ligand>
</feature>
<dbReference type="PIRSF" id="PIRSF000105">
    <property type="entry name" value="HCDH"/>
    <property type="match status" value="1"/>
</dbReference>
<keyword evidence="3" id="KW-0520">NAD</keyword>
<feature type="binding site" evidence="3">
    <location>
        <position position="272"/>
    </location>
    <ligand>
        <name>NAD(+)</name>
        <dbReference type="ChEBI" id="CHEBI:57540"/>
    </ligand>
</feature>
<dbReference type="InterPro" id="IPR036291">
    <property type="entry name" value="NAD(P)-bd_dom_sf"/>
</dbReference>
<evidence type="ECO:0000259" key="5">
    <source>
        <dbReference type="Pfam" id="PF02737"/>
    </source>
</evidence>
<dbReference type="GO" id="GO:0008691">
    <property type="term" value="F:3-hydroxybutyryl-CoA dehydrogenase activity"/>
    <property type="evidence" value="ECO:0007669"/>
    <property type="project" value="UniProtKB-EC"/>
</dbReference>
<keyword evidence="7" id="KW-1185">Reference proteome</keyword>
<feature type="binding site" evidence="3">
    <location>
        <position position="31"/>
    </location>
    <ligand>
        <name>NAD(+)</name>
        <dbReference type="ChEBI" id="CHEBI:57540"/>
    </ligand>
</feature>
<reference evidence="6 7" key="1">
    <citation type="submission" date="2020-07" db="EMBL/GenBank/DDBJ databases">
        <title>Complete genome sequence for Sandaracinobacter sp. M6.</title>
        <authorList>
            <person name="Tang Y."/>
            <person name="Liu Q."/>
            <person name="Guo Z."/>
            <person name="Lei P."/>
            <person name="Huang B."/>
        </authorList>
    </citation>
    <scope>NUCLEOTIDE SEQUENCE [LARGE SCALE GENOMIC DNA]</scope>
    <source>
        <strain evidence="6 7">M6</strain>
    </source>
</reference>
<dbReference type="SUPFAM" id="SSF48179">
    <property type="entry name" value="6-phosphogluconate dehydrogenase C-terminal domain-like"/>
    <property type="match status" value="1"/>
</dbReference>
<feature type="site" description="Important for catalytic activity" evidence="2">
    <location>
        <position position="138"/>
    </location>
</feature>
<feature type="domain" description="3-hydroxyacyl-CoA dehydrogenase C-terminal" evidence="4">
    <location>
        <begin position="185"/>
        <end position="280"/>
    </location>
</feature>
<accession>A0A7G5II01</accession>
<protein>
    <submittedName>
        <fullName evidence="6">3-hydroxybutyryl-CoA dehydrogenase</fullName>
        <ecNumber evidence="6">1.1.1.157</ecNumber>
    </submittedName>
</protein>
<dbReference type="SUPFAM" id="SSF51735">
    <property type="entry name" value="NAD(P)-binding Rossmann-fold domains"/>
    <property type="match status" value="1"/>
</dbReference>
<feature type="binding site" evidence="3">
    <location>
        <position position="90"/>
    </location>
    <ligand>
        <name>NAD(+)</name>
        <dbReference type="ChEBI" id="CHEBI:57540"/>
    </ligand>
</feature>
<dbReference type="InterPro" id="IPR022694">
    <property type="entry name" value="3-OHacyl-CoA_DH"/>
</dbReference>
<dbReference type="InterPro" id="IPR006176">
    <property type="entry name" value="3-OHacyl-CoA_DH_NAD-bd"/>
</dbReference>
<dbReference type="GO" id="GO:0070403">
    <property type="term" value="F:NAD+ binding"/>
    <property type="evidence" value="ECO:0007669"/>
    <property type="project" value="InterPro"/>
</dbReference>
<evidence type="ECO:0000313" key="7">
    <source>
        <dbReference type="Proteomes" id="UP000515292"/>
    </source>
</evidence>